<evidence type="ECO:0000256" key="3">
    <source>
        <dbReference type="ARBA" id="ARBA00022837"/>
    </source>
</evidence>
<evidence type="ECO:0000259" key="4">
    <source>
        <dbReference type="PROSITE" id="PS50222"/>
    </source>
</evidence>
<dbReference type="PROSITE" id="PS50222">
    <property type="entry name" value="EF_HAND_2"/>
    <property type="match status" value="1"/>
</dbReference>
<proteinExistence type="predicted"/>
<dbReference type="InterPro" id="IPR011992">
    <property type="entry name" value="EF-hand-dom_pair"/>
</dbReference>
<dbReference type="InterPro" id="IPR052110">
    <property type="entry name" value="MCFD2-like"/>
</dbReference>
<dbReference type="VEuPathDB" id="VectorBase:LDEU011949"/>
<dbReference type="Pfam" id="PF13499">
    <property type="entry name" value="EF-hand_7"/>
    <property type="match status" value="1"/>
</dbReference>
<sequence length="124" mass="14302">MCKDLDKINVLNIHVMEETKNIIKLHSDNKISLMDAAFYYHRLHDFNTDGFLDGLELLRALQHSHMHADNKTHSDSTDNLETYADAVDNQLSEIDANNDGLIEYAEFASYLGKNMREESEKRNT</sequence>
<dbReference type="OrthoDB" id="289247at2759"/>
<reference evidence="5 6" key="1">
    <citation type="journal article" date="2018" name="Gigascience">
        <title>Genomes of trombidid mites reveal novel predicted allergens and laterally-transferred genes associated with secondary metabolism.</title>
        <authorList>
            <person name="Dong X."/>
            <person name="Chaisiri K."/>
            <person name="Xia D."/>
            <person name="Armstrong S.D."/>
            <person name="Fang Y."/>
            <person name="Donnelly M.J."/>
            <person name="Kadowaki T."/>
            <person name="McGarry J.W."/>
            <person name="Darby A.C."/>
            <person name="Makepeace B.L."/>
        </authorList>
    </citation>
    <scope>NUCLEOTIDE SEQUENCE [LARGE SCALE GENOMIC DNA]</scope>
    <source>
        <strain evidence="5">UoL-UT</strain>
    </source>
</reference>
<name>A0A443RXM0_9ACAR</name>
<accession>A0A443RXM0</accession>
<dbReference type="InterPro" id="IPR002048">
    <property type="entry name" value="EF_hand_dom"/>
</dbReference>
<dbReference type="PANTHER" id="PTHR23104:SF17">
    <property type="entry name" value="EF-HAND DOMAIN-CONTAINING PROTEIN"/>
    <property type="match status" value="1"/>
</dbReference>
<dbReference type="GO" id="GO:0005509">
    <property type="term" value="F:calcium ion binding"/>
    <property type="evidence" value="ECO:0007669"/>
    <property type="project" value="InterPro"/>
</dbReference>
<dbReference type="Gene3D" id="1.10.238.10">
    <property type="entry name" value="EF-hand"/>
    <property type="match status" value="1"/>
</dbReference>
<evidence type="ECO:0000313" key="5">
    <source>
        <dbReference type="EMBL" id="RWS20091.1"/>
    </source>
</evidence>
<evidence type="ECO:0000256" key="2">
    <source>
        <dbReference type="ARBA" id="ARBA00022737"/>
    </source>
</evidence>
<dbReference type="InterPro" id="IPR018247">
    <property type="entry name" value="EF_Hand_1_Ca_BS"/>
</dbReference>
<dbReference type="SUPFAM" id="SSF47473">
    <property type="entry name" value="EF-hand"/>
    <property type="match status" value="1"/>
</dbReference>
<protein>
    <submittedName>
        <fullName evidence="5">EF hand domain-containing protein-like protein</fullName>
    </submittedName>
</protein>
<evidence type="ECO:0000313" key="6">
    <source>
        <dbReference type="Proteomes" id="UP000288716"/>
    </source>
</evidence>
<dbReference type="AlphaFoldDB" id="A0A443RXM0"/>
<keyword evidence="2" id="KW-0677">Repeat</keyword>
<evidence type="ECO:0000256" key="1">
    <source>
        <dbReference type="ARBA" id="ARBA00022729"/>
    </source>
</evidence>
<dbReference type="Proteomes" id="UP000288716">
    <property type="component" value="Unassembled WGS sequence"/>
</dbReference>
<comment type="caution">
    <text evidence="5">The sequence shown here is derived from an EMBL/GenBank/DDBJ whole genome shotgun (WGS) entry which is preliminary data.</text>
</comment>
<feature type="domain" description="EF-hand" evidence="4">
    <location>
        <begin position="82"/>
        <end position="117"/>
    </location>
</feature>
<dbReference type="STRING" id="299467.A0A443RXM0"/>
<keyword evidence="1" id="KW-0732">Signal</keyword>
<keyword evidence="3" id="KW-0106">Calcium</keyword>
<keyword evidence="6" id="KW-1185">Reference proteome</keyword>
<organism evidence="5 6">
    <name type="scientific">Leptotrombidium deliense</name>
    <dbReference type="NCBI Taxonomy" id="299467"/>
    <lineage>
        <taxon>Eukaryota</taxon>
        <taxon>Metazoa</taxon>
        <taxon>Ecdysozoa</taxon>
        <taxon>Arthropoda</taxon>
        <taxon>Chelicerata</taxon>
        <taxon>Arachnida</taxon>
        <taxon>Acari</taxon>
        <taxon>Acariformes</taxon>
        <taxon>Trombidiformes</taxon>
        <taxon>Prostigmata</taxon>
        <taxon>Anystina</taxon>
        <taxon>Parasitengona</taxon>
        <taxon>Trombiculoidea</taxon>
        <taxon>Trombiculidae</taxon>
        <taxon>Leptotrombidium</taxon>
    </lineage>
</organism>
<dbReference type="PANTHER" id="PTHR23104">
    <property type="entry name" value="MULTIPLE COAGULATION FACTOR DEFICIENCY PROTEIN 2 NEURAL STEM CELL DERIVED NEURONAL SURVIVAL PROTEIN"/>
    <property type="match status" value="1"/>
</dbReference>
<gene>
    <name evidence="5" type="ORF">B4U80_14326</name>
</gene>
<dbReference type="EMBL" id="NCKV01020153">
    <property type="protein sequence ID" value="RWS20091.1"/>
    <property type="molecule type" value="Genomic_DNA"/>
</dbReference>
<dbReference type="PROSITE" id="PS00018">
    <property type="entry name" value="EF_HAND_1"/>
    <property type="match status" value="2"/>
</dbReference>